<reference evidence="2" key="1">
    <citation type="journal article" date="2019" name="Curr. Biol.">
        <title>Genome Sequence of Striga asiatica Provides Insight into the Evolution of Plant Parasitism.</title>
        <authorList>
            <person name="Yoshida S."/>
            <person name="Kim S."/>
            <person name="Wafula E.K."/>
            <person name="Tanskanen J."/>
            <person name="Kim Y.M."/>
            <person name="Honaas L."/>
            <person name="Yang Z."/>
            <person name="Spallek T."/>
            <person name="Conn C.E."/>
            <person name="Ichihashi Y."/>
            <person name="Cheong K."/>
            <person name="Cui S."/>
            <person name="Der J.P."/>
            <person name="Gundlach H."/>
            <person name="Jiao Y."/>
            <person name="Hori C."/>
            <person name="Ishida J.K."/>
            <person name="Kasahara H."/>
            <person name="Kiba T."/>
            <person name="Kim M.S."/>
            <person name="Koo N."/>
            <person name="Laohavisit A."/>
            <person name="Lee Y.H."/>
            <person name="Lumba S."/>
            <person name="McCourt P."/>
            <person name="Mortimer J.C."/>
            <person name="Mutuku J.M."/>
            <person name="Nomura T."/>
            <person name="Sasaki-Sekimoto Y."/>
            <person name="Seto Y."/>
            <person name="Wang Y."/>
            <person name="Wakatake T."/>
            <person name="Sakakibara H."/>
            <person name="Demura T."/>
            <person name="Yamaguchi S."/>
            <person name="Yoneyama K."/>
            <person name="Manabe R.I."/>
            <person name="Nelson D.C."/>
            <person name="Schulman A.H."/>
            <person name="Timko M.P."/>
            <person name="dePamphilis C.W."/>
            <person name="Choi D."/>
            <person name="Shirasu K."/>
        </authorList>
    </citation>
    <scope>NUCLEOTIDE SEQUENCE [LARGE SCALE GENOMIC DNA]</scope>
    <source>
        <strain evidence="2">cv. UVA1</strain>
    </source>
</reference>
<name>A0A5A7RIF0_STRAF</name>
<keyword evidence="2" id="KW-1185">Reference proteome</keyword>
<gene>
    <name evidence="1" type="ORF">STAS_34668</name>
</gene>
<evidence type="ECO:0000313" key="1">
    <source>
        <dbReference type="EMBL" id="GER56908.1"/>
    </source>
</evidence>
<dbReference type="Proteomes" id="UP000325081">
    <property type="component" value="Unassembled WGS sequence"/>
</dbReference>
<evidence type="ECO:0000313" key="2">
    <source>
        <dbReference type="Proteomes" id="UP000325081"/>
    </source>
</evidence>
<accession>A0A5A7RIF0</accession>
<proteinExistence type="predicted"/>
<sequence>MARQGNWLWHGVAPKRRALSARGTRVTMLTFLQIIICEVEGNLKELILDESISYDGETAERDGYGLKTGSSVFATYAVLARCLLVDATLLDDVGLVFEFVTKLFHADLEADEPRYLFVSVIFVWGVKQLGCEILRSQLHEMIWRKSV</sequence>
<comment type="caution">
    <text evidence="1">The sequence shown here is derived from an EMBL/GenBank/DDBJ whole genome shotgun (WGS) entry which is preliminary data.</text>
</comment>
<dbReference type="AlphaFoldDB" id="A0A5A7RIF0"/>
<dbReference type="EMBL" id="BKCP01012848">
    <property type="protein sequence ID" value="GER56908.1"/>
    <property type="molecule type" value="Genomic_DNA"/>
</dbReference>
<protein>
    <submittedName>
        <fullName evidence="1">Glucose-6-phosphate 1-dehydrogenase</fullName>
    </submittedName>
</protein>
<organism evidence="1 2">
    <name type="scientific">Striga asiatica</name>
    <name type="common">Asiatic witchweed</name>
    <name type="synonym">Buchnera asiatica</name>
    <dbReference type="NCBI Taxonomy" id="4170"/>
    <lineage>
        <taxon>Eukaryota</taxon>
        <taxon>Viridiplantae</taxon>
        <taxon>Streptophyta</taxon>
        <taxon>Embryophyta</taxon>
        <taxon>Tracheophyta</taxon>
        <taxon>Spermatophyta</taxon>
        <taxon>Magnoliopsida</taxon>
        <taxon>eudicotyledons</taxon>
        <taxon>Gunneridae</taxon>
        <taxon>Pentapetalae</taxon>
        <taxon>asterids</taxon>
        <taxon>lamiids</taxon>
        <taxon>Lamiales</taxon>
        <taxon>Orobanchaceae</taxon>
        <taxon>Buchnereae</taxon>
        <taxon>Striga</taxon>
    </lineage>
</organism>